<dbReference type="EMBL" id="JACJTB010000035">
    <property type="protein sequence ID" value="MBD2597010.1"/>
    <property type="molecule type" value="Genomic_DNA"/>
</dbReference>
<dbReference type="SMART" id="SM01002">
    <property type="entry name" value="AlaDh_PNT_C"/>
    <property type="match status" value="1"/>
</dbReference>
<evidence type="ECO:0000256" key="5">
    <source>
        <dbReference type="ARBA" id="ARBA00022857"/>
    </source>
</evidence>
<dbReference type="EC" id="7.1.1.1" evidence="3"/>
<dbReference type="SMART" id="SM01003">
    <property type="entry name" value="AlaDh_PNT_N"/>
    <property type="match status" value="1"/>
</dbReference>
<evidence type="ECO:0000256" key="4">
    <source>
        <dbReference type="ARBA" id="ARBA00022741"/>
    </source>
</evidence>
<dbReference type="CDD" id="cd05304">
    <property type="entry name" value="Rubrum_tdh"/>
    <property type="match status" value="1"/>
</dbReference>
<comment type="catalytic activity">
    <reaction evidence="8">
        <text>NAD(+) + NADPH + H(+)(in) = NADH + NADP(+) + H(+)(out)</text>
        <dbReference type="Rhea" id="RHEA:47992"/>
        <dbReference type="ChEBI" id="CHEBI:15378"/>
        <dbReference type="ChEBI" id="CHEBI:57540"/>
        <dbReference type="ChEBI" id="CHEBI:57783"/>
        <dbReference type="ChEBI" id="CHEBI:57945"/>
        <dbReference type="ChEBI" id="CHEBI:58349"/>
        <dbReference type="EC" id="7.1.1.1"/>
    </reaction>
</comment>
<dbReference type="SUPFAM" id="SSF52283">
    <property type="entry name" value="Formate/glycerate dehydrogenase catalytic domain-like"/>
    <property type="match status" value="1"/>
</dbReference>
<dbReference type="Proteomes" id="UP000603457">
    <property type="component" value="Unassembled WGS sequence"/>
</dbReference>
<keyword evidence="11" id="KW-0560">Oxidoreductase</keyword>
<dbReference type="InterPro" id="IPR036291">
    <property type="entry name" value="NAD(P)-bd_dom_sf"/>
</dbReference>
<dbReference type="GO" id="GO:0016491">
    <property type="term" value="F:oxidoreductase activity"/>
    <property type="evidence" value="ECO:0007669"/>
    <property type="project" value="UniProtKB-KW"/>
</dbReference>
<keyword evidence="4" id="KW-0547">Nucleotide-binding</keyword>
<dbReference type="PANTHER" id="PTHR10160:SF19">
    <property type="entry name" value="PROTON-TRANSLOCATING NAD(P)(+) TRANSHYDROGENASE"/>
    <property type="match status" value="1"/>
</dbReference>
<organism evidence="11 12">
    <name type="scientific">Nostoc spongiaeforme FACHB-130</name>
    <dbReference type="NCBI Taxonomy" id="1357510"/>
    <lineage>
        <taxon>Bacteria</taxon>
        <taxon>Bacillati</taxon>
        <taxon>Cyanobacteriota</taxon>
        <taxon>Cyanophyceae</taxon>
        <taxon>Nostocales</taxon>
        <taxon>Nostocaceae</taxon>
        <taxon>Nostoc</taxon>
    </lineage>
</organism>
<accession>A0ABR8G1D5</accession>
<name>A0ABR8G1D5_9NOSO</name>
<dbReference type="SUPFAM" id="SSF51735">
    <property type="entry name" value="NAD(P)-binding Rossmann-fold domains"/>
    <property type="match status" value="1"/>
</dbReference>
<sequence>MRIAVAKEIEVCERRVALNPETVARLVKQGLEVWVEKGAGERSFFSDAAYQAAGAEIISDTAQLWNQADVLLKVSPPQEREDGRSEIDLLREGSVLISFLNPLGNPVVAQQLAKGKVTALSMELIPRTTRAQSMDALSSQASLAGYKSVLIAAAALPKYFPMLTTAAGTIAPAKVFIMGAGVAGLQAIATARRLGAVVEAFDIRPAVKEEVQSLGAKFVEVKLDEETTAAGGYAKEISEASKQRTQEVLTEHVKNADVVITTAQVPGRKAPLLVTEEMVAQMKPGSVIVDLAAEQGGNCACTDPGKDIVWNGVTIIGPINLPSSMPVHASQLYSKNLTSLLQLLVNKEKALQINFTDDIVDAACITHAGEIRNQRVKDALQTINTQQPAVN</sequence>
<evidence type="ECO:0000256" key="8">
    <source>
        <dbReference type="ARBA" id="ARBA00048202"/>
    </source>
</evidence>
<evidence type="ECO:0000313" key="11">
    <source>
        <dbReference type="EMBL" id="MBD2597010.1"/>
    </source>
</evidence>
<keyword evidence="6" id="KW-1278">Translocase</keyword>
<dbReference type="InterPro" id="IPR007886">
    <property type="entry name" value="AlaDH/PNT_N"/>
</dbReference>
<evidence type="ECO:0000256" key="3">
    <source>
        <dbReference type="ARBA" id="ARBA00012943"/>
    </source>
</evidence>
<dbReference type="Pfam" id="PF01262">
    <property type="entry name" value="AlaDh_PNT_C"/>
    <property type="match status" value="1"/>
</dbReference>
<keyword evidence="5" id="KW-0521">NADP</keyword>
<dbReference type="InterPro" id="IPR008143">
    <property type="entry name" value="Ala_DH/PNT_CS2"/>
</dbReference>
<dbReference type="RefSeq" id="WP_190969701.1">
    <property type="nucleotide sequence ID" value="NZ_JACJTB010000035.1"/>
</dbReference>
<dbReference type="PANTHER" id="PTHR10160">
    <property type="entry name" value="NAD(P) TRANSHYDROGENASE"/>
    <property type="match status" value="1"/>
</dbReference>
<gene>
    <name evidence="11" type="ORF">H6G74_22165</name>
</gene>
<keyword evidence="12" id="KW-1185">Reference proteome</keyword>
<comment type="caution">
    <text evidence="11">The sequence shown here is derived from an EMBL/GenBank/DDBJ whole genome shotgun (WGS) entry which is preliminary data.</text>
</comment>
<feature type="domain" description="Alanine dehydrogenase/pyridine nucleotide transhydrogenase NAD(H)-binding" evidence="9">
    <location>
        <begin position="153"/>
        <end position="317"/>
    </location>
</feature>
<evidence type="ECO:0000256" key="7">
    <source>
        <dbReference type="ARBA" id="ARBA00023027"/>
    </source>
</evidence>
<dbReference type="Pfam" id="PF05222">
    <property type="entry name" value="AlaDh_PNT_N"/>
    <property type="match status" value="1"/>
</dbReference>
<protein>
    <recommendedName>
        <fullName evidence="3">proton-translocating NAD(P)(+) transhydrogenase</fullName>
        <ecNumber evidence="3">7.1.1.1</ecNumber>
    </recommendedName>
</protein>
<comment type="similarity">
    <text evidence="2">Belongs to the AlaDH/PNT family.</text>
</comment>
<evidence type="ECO:0000256" key="1">
    <source>
        <dbReference type="ARBA" id="ARBA00003943"/>
    </source>
</evidence>
<feature type="domain" description="Alanine dehydrogenase/pyridine nucleotide transhydrogenase N-terminal" evidence="10">
    <location>
        <begin position="4"/>
        <end position="144"/>
    </location>
</feature>
<dbReference type="NCBIfam" id="NF006942">
    <property type="entry name" value="PRK09424.1"/>
    <property type="match status" value="1"/>
</dbReference>
<keyword evidence="7" id="KW-0520">NAD</keyword>
<dbReference type="PROSITE" id="PS00837">
    <property type="entry name" value="ALADH_PNT_2"/>
    <property type="match status" value="1"/>
</dbReference>
<dbReference type="Gene3D" id="3.40.50.720">
    <property type="entry name" value="NAD(P)-binding Rossmann-like Domain"/>
    <property type="match status" value="2"/>
</dbReference>
<reference evidence="11 12" key="1">
    <citation type="journal article" date="2020" name="ISME J.">
        <title>Comparative genomics reveals insights into cyanobacterial evolution and habitat adaptation.</title>
        <authorList>
            <person name="Chen M.Y."/>
            <person name="Teng W.K."/>
            <person name="Zhao L."/>
            <person name="Hu C.X."/>
            <person name="Zhou Y.K."/>
            <person name="Han B.P."/>
            <person name="Song L.R."/>
            <person name="Shu W.S."/>
        </authorList>
    </citation>
    <scope>NUCLEOTIDE SEQUENCE [LARGE SCALE GENOMIC DNA]</scope>
    <source>
        <strain evidence="11 12">FACHB-130</strain>
    </source>
</reference>
<evidence type="ECO:0000259" key="9">
    <source>
        <dbReference type="SMART" id="SM01002"/>
    </source>
</evidence>
<proteinExistence type="inferred from homology"/>
<evidence type="ECO:0000259" key="10">
    <source>
        <dbReference type="SMART" id="SM01003"/>
    </source>
</evidence>
<evidence type="ECO:0000256" key="2">
    <source>
        <dbReference type="ARBA" id="ARBA00005689"/>
    </source>
</evidence>
<evidence type="ECO:0000256" key="6">
    <source>
        <dbReference type="ARBA" id="ARBA00022967"/>
    </source>
</evidence>
<evidence type="ECO:0000313" key="12">
    <source>
        <dbReference type="Proteomes" id="UP000603457"/>
    </source>
</evidence>
<comment type="function">
    <text evidence="1">The transhydrogenation between NADH and NADP is coupled to respiration and ATP hydrolysis and functions as a proton pump across the membrane.</text>
</comment>
<dbReference type="InterPro" id="IPR007698">
    <property type="entry name" value="AlaDH/PNT_NAD(H)-bd"/>
</dbReference>